<keyword evidence="1" id="KW-0064">Aspartyl protease</keyword>
<feature type="domain" description="Reverse transcriptase Ty1/copia-type" evidence="3">
    <location>
        <begin position="766"/>
        <end position="856"/>
    </location>
</feature>
<dbReference type="Pfam" id="PF22936">
    <property type="entry name" value="Pol_BBD"/>
    <property type="match status" value="1"/>
</dbReference>
<dbReference type="EMBL" id="BKCJ010000369">
    <property type="protein sequence ID" value="GEU32565.1"/>
    <property type="molecule type" value="Genomic_DNA"/>
</dbReference>
<dbReference type="InterPro" id="IPR043502">
    <property type="entry name" value="DNA/RNA_pol_sf"/>
</dbReference>
<evidence type="ECO:0000259" key="3">
    <source>
        <dbReference type="Pfam" id="PF07727"/>
    </source>
</evidence>
<dbReference type="Pfam" id="PF07727">
    <property type="entry name" value="RVT_2"/>
    <property type="match status" value="3"/>
</dbReference>
<dbReference type="SUPFAM" id="SSF56672">
    <property type="entry name" value="DNA/RNA polymerases"/>
    <property type="match status" value="1"/>
</dbReference>
<dbReference type="PANTHER" id="PTHR11439">
    <property type="entry name" value="GAG-POL-RELATED RETROTRANSPOSON"/>
    <property type="match status" value="1"/>
</dbReference>
<feature type="domain" description="Reverse transcriptase Ty1/copia-type" evidence="3">
    <location>
        <begin position="857"/>
        <end position="954"/>
    </location>
</feature>
<sequence>PRFLGLCWEVMEGFRGSSGSDGKAGRVGRMAGKAWQENRKPLVAETEASSSTILSKPAIKFVKATHRPTETKTDKVETAKKPAVKYAELYRKTSKSTNGNSQINIDDKGYWDSGCSQHLTGNISYLSDYEPFDGGYVSFGQGGCKITGKGIIKTGKLEFENVYFVKDLKTPRQHNMYSIDLNNVVSHKYLTCLVTKASADECMLWHRRLGKQHKASCKTKLVNSVTKPLHTLHMDLFSPTSISSLNHKWYCLVVTDDFSRVLVNKSQNKTPYELSNGRTPAIGYLKPFGCHVMILNTLDHLGKFEAKGDEGYFIGYSMSSKAFKVFNKRTKRVEENLHVDFLENKAIENGAGPNLLFDIDSLTNSMNYVPVVVTGTNSTNFSGTKEAVGQNMKKDVSSLRNIALLNWFHEAHLESSQDACNVDAPESSGNSNPTATSTNPLADHMETLAVKTLIPTVSSPISTACLNDSPELSSDTRLISKRVTSQDDTPSLDNILTLTNRFNDILEVTTNIDDSNRVEADLGNMEYNILGSPTPTFRIHKDHPKSQIIGPVDTPDPEFPARVYKVEKAMYGLHLVPRAWYGTLSKYLLTNGFQKGTIDQTLFIIRQRGDFILVQVYVDDIIFRSLNPQLCREFEALMHEKFQMSAMGELNFFLGLQVLQKKDGIFLSQDKYVVETPIPTVSSPVSTACLNDSSGLSSDTRLISKRVTSQNDMPSLDNILTLTNRFEDILGVTTNTNDSNGVEADFGNMEYNISASPNPTFRIHKDHPKRVRPIGTKWVLKNKKDERGKVIRNKARLVAQGHTHEKGIDYDEVFVHVARIKAIRLFLAYASFMRFTVYQMDMKSTFLYGTIDEEVYAPRAWYGTLSKYLLTNGFQRGTIDQTLFIRRQRGYFILVQVYVDDIIFRSSNPQLCREFEALMHEKFQMSDMGDLNFFLGLQVLQKKDGIFLSQDKYGQDRTGKDVELHLYRSMIGSLMYLTASRPDIMFVVYTCARHQVTPKECHLHAVKRIFRYLKGHPKLGLWYPKESPFDLVAYSDSDYGGATQDRKSTTRGHHFIRDCFEKKLISVDHIHTDANVADLLTKPFNAGRFYYLVIKHAMRSLVSWNYIIYTAIIVDFVEAFLLRYALTINPTIYVFHIRQFWSTARIKTTDEGTKILATVDGKPRTISKSSIRRNLKLRDEAGISSLSDAELFKNLTLMGYNILPNQKFSFQKGQLSHQWKYLIHTIMQCLRPKSTGFNEFNSNIATALVCLATNRVYNFSKMIFDGMVRNVNNKVSKFLMYPRVNSPSFSRRIVPLFPTMLVTMGEGSGTPTEPHHTPSTEAQQTLPTATSSPSLLPVTTATIPTVITTDTPQLRQYTRRARIAQSSTLPPVADEHVSLIGDDSQGEAYPTVSGLEAEQDRANITKTSTLPSDSTPRVTSLAADEGSIEDSTIKGRRLETGEEVGIESSTEKGSDDTKEMVNVLTSLDATSVLSSGVQVSVPPAAEVATISIPPAGEIHPISVPTGSGVVPTASPIFTTATVATPYTRRKGKEKMVESETPKKKKLQEKIDVEMAGKLEEEMARDAQRMNEQIARDSEIARIHAEEELQIMIDGLDRNNETVAKYLQEYHQFAAELPIERRIELISDLVKYQDNYTKVLKHFKGMTLEEIKENFDPVWKQIEDFIPIGSKKEGERFKRKGLRLEQDSAKKVKTLEKFSEEDLKDMMEDLNQLWALVKETLNIRQAANDKE</sequence>
<feature type="domain" description="Retroviral polymerase SH3-like" evidence="5">
    <location>
        <begin position="290"/>
        <end position="346"/>
    </location>
</feature>
<keyword evidence="1" id="KW-0378">Hydrolase</keyword>
<feature type="domain" description="Retrovirus-related Pol polyprotein from transposon TNT 1-94-like beta-barrel" evidence="4">
    <location>
        <begin position="110"/>
        <end position="169"/>
    </location>
</feature>
<evidence type="ECO:0000256" key="2">
    <source>
        <dbReference type="SAM" id="MobiDB-lite"/>
    </source>
</evidence>
<comment type="caution">
    <text evidence="6">The sequence shown here is derived from an EMBL/GenBank/DDBJ whole genome shotgun (WGS) entry which is preliminary data.</text>
</comment>
<dbReference type="InterPro" id="IPR057670">
    <property type="entry name" value="SH3_retrovirus"/>
</dbReference>
<dbReference type="InterPro" id="IPR054722">
    <property type="entry name" value="PolX-like_BBD"/>
</dbReference>
<dbReference type="PANTHER" id="PTHR11439:SF495">
    <property type="entry name" value="REVERSE TRANSCRIPTASE, RNA-DEPENDENT DNA POLYMERASE-RELATED"/>
    <property type="match status" value="1"/>
</dbReference>
<proteinExistence type="predicted"/>
<feature type="non-terminal residue" evidence="6">
    <location>
        <position position="1"/>
    </location>
</feature>
<feature type="compositionally biased region" description="Polar residues" evidence="2">
    <location>
        <begin position="1406"/>
        <end position="1418"/>
    </location>
</feature>
<gene>
    <name evidence="6" type="ORF">Tci_004543</name>
</gene>
<feature type="region of interest" description="Disordered" evidence="2">
    <location>
        <begin position="1305"/>
        <end position="1335"/>
    </location>
</feature>
<evidence type="ECO:0000256" key="1">
    <source>
        <dbReference type="ARBA" id="ARBA00022750"/>
    </source>
</evidence>
<organism evidence="6">
    <name type="scientific">Tanacetum cinerariifolium</name>
    <name type="common">Dalmatian daisy</name>
    <name type="synonym">Chrysanthemum cinerariifolium</name>
    <dbReference type="NCBI Taxonomy" id="118510"/>
    <lineage>
        <taxon>Eukaryota</taxon>
        <taxon>Viridiplantae</taxon>
        <taxon>Streptophyta</taxon>
        <taxon>Embryophyta</taxon>
        <taxon>Tracheophyta</taxon>
        <taxon>Spermatophyta</taxon>
        <taxon>Magnoliopsida</taxon>
        <taxon>eudicotyledons</taxon>
        <taxon>Gunneridae</taxon>
        <taxon>Pentapetalae</taxon>
        <taxon>asterids</taxon>
        <taxon>campanulids</taxon>
        <taxon>Asterales</taxon>
        <taxon>Asteraceae</taxon>
        <taxon>Asteroideae</taxon>
        <taxon>Anthemideae</taxon>
        <taxon>Anthemidinae</taxon>
        <taxon>Tanacetum</taxon>
    </lineage>
</organism>
<accession>A0A6L2J970</accession>
<dbReference type="GO" id="GO:0004190">
    <property type="term" value="F:aspartic-type endopeptidase activity"/>
    <property type="evidence" value="ECO:0007669"/>
    <property type="project" value="UniProtKB-KW"/>
</dbReference>
<name>A0A6L2J970_TANCI</name>
<evidence type="ECO:0000313" key="6">
    <source>
        <dbReference type="EMBL" id="GEU32565.1"/>
    </source>
</evidence>
<dbReference type="Pfam" id="PF25597">
    <property type="entry name" value="SH3_retrovirus"/>
    <property type="match status" value="1"/>
</dbReference>
<feature type="compositionally biased region" description="Polar residues" evidence="2">
    <location>
        <begin position="427"/>
        <end position="440"/>
    </location>
</feature>
<feature type="compositionally biased region" description="Polar residues" evidence="2">
    <location>
        <begin position="1322"/>
        <end position="1334"/>
    </location>
</feature>
<dbReference type="InterPro" id="IPR013103">
    <property type="entry name" value="RVT_2"/>
</dbReference>
<reference evidence="6" key="1">
    <citation type="journal article" date="2019" name="Sci. Rep.">
        <title>Draft genome of Tanacetum cinerariifolium, the natural source of mosquito coil.</title>
        <authorList>
            <person name="Yamashiro T."/>
            <person name="Shiraishi A."/>
            <person name="Satake H."/>
            <person name="Nakayama K."/>
        </authorList>
    </citation>
    <scope>NUCLEOTIDE SEQUENCE</scope>
</reference>
<feature type="region of interest" description="Disordered" evidence="2">
    <location>
        <begin position="420"/>
        <end position="440"/>
    </location>
</feature>
<protein>
    <submittedName>
        <fullName evidence="6">Putative ribonuclease H-like domain-containing protein</fullName>
    </submittedName>
</protein>
<keyword evidence="1" id="KW-0645">Protease</keyword>
<evidence type="ECO:0000259" key="5">
    <source>
        <dbReference type="Pfam" id="PF25597"/>
    </source>
</evidence>
<evidence type="ECO:0000259" key="4">
    <source>
        <dbReference type="Pfam" id="PF22936"/>
    </source>
</evidence>
<feature type="domain" description="Reverse transcriptase Ty1/copia-type" evidence="3">
    <location>
        <begin position="560"/>
        <end position="673"/>
    </location>
</feature>
<feature type="region of interest" description="Disordered" evidence="2">
    <location>
        <begin position="1406"/>
        <end position="1427"/>
    </location>
</feature>